<feature type="transmembrane region" description="Helical" evidence="1">
    <location>
        <begin position="7"/>
        <end position="33"/>
    </location>
</feature>
<proteinExistence type="predicted"/>
<evidence type="ECO:0000256" key="1">
    <source>
        <dbReference type="SAM" id="Phobius"/>
    </source>
</evidence>
<organism evidence="2 3">
    <name type="scientific">Lacticaseibacillus brantae DSM 23927</name>
    <dbReference type="NCBI Taxonomy" id="1423727"/>
    <lineage>
        <taxon>Bacteria</taxon>
        <taxon>Bacillati</taxon>
        <taxon>Bacillota</taxon>
        <taxon>Bacilli</taxon>
        <taxon>Lactobacillales</taxon>
        <taxon>Lactobacillaceae</taxon>
        <taxon>Lacticaseibacillus</taxon>
    </lineage>
</organism>
<feature type="transmembrane region" description="Helical" evidence="1">
    <location>
        <begin position="124"/>
        <end position="147"/>
    </location>
</feature>
<keyword evidence="1" id="KW-1133">Transmembrane helix</keyword>
<dbReference type="OrthoDB" id="2313682at2"/>
<dbReference type="EMBL" id="AYZQ01000001">
    <property type="protein sequence ID" value="KRM72448.1"/>
    <property type="molecule type" value="Genomic_DNA"/>
</dbReference>
<keyword evidence="3" id="KW-1185">Reference proteome</keyword>
<protein>
    <submittedName>
        <fullName evidence="2">Uncharacterized protein</fullName>
    </submittedName>
</protein>
<dbReference type="AlphaFoldDB" id="A0A0R2AZE5"/>
<keyword evidence="1" id="KW-0812">Transmembrane</keyword>
<keyword evidence="1" id="KW-0472">Membrane</keyword>
<evidence type="ECO:0000313" key="3">
    <source>
        <dbReference type="Proteomes" id="UP000051672"/>
    </source>
</evidence>
<evidence type="ECO:0000313" key="2">
    <source>
        <dbReference type="EMBL" id="KRM72448.1"/>
    </source>
</evidence>
<gene>
    <name evidence="2" type="ORF">FC34_GL000153</name>
</gene>
<accession>A0A0R2AZE5</accession>
<comment type="caution">
    <text evidence="2">The sequence shown here is derived from an EMBL/GenBank/DDBJ whole genome shotgun (WGS) entry which is preliminary data.</text>
</comment>
<sequence length="164" mass="18577">MMTNRRATLIFIFLFIIPYIAAQLMIGIAYNALVWHSDSLWRTLVGSFVGAVILYFAKIPLEHPLRILGKYTTVQFIHYSVRFFMLQSAKWWKQALNFVIDFAIAIASTYLLREIFPGAAGKSILMGTPMGWTIALLFISLCIGAYIDFDALSVIPNTTDIEND</sequence>
<dbReference type="PATRIC" id="fig|1423727.3.peg.153"/>
<reference evidence="2 3" key="1">
    <citation type="journal article" date="2015" name="Genome Announc.">
        <title>Expanding the biotechnology potential of lactobacilli through comparative genomics of 213 strains and associated genera.</title>
        <authorList>
            <person name="Sun Z."/>
            <person name="Harris H.M."/>
            <person name="McCann A."/>
            <person name="Guo C."/>
            <person name="Argimon S."/>
            <person name="Zhang W."/>
            <person name="Yang X."/>
            <person name="Jeffery I.B."/>
            <person name="Cooney J.C."/>
            <person name="Kagawa T.F."/>
            <person name="Liu W."/>
            <person name="Song Y."/>
            <person name="Salvetti E."/>
            <person name="Wrobel A."/>
            <person name="Rasinkangas P."/>
            <person name="Parkhill J."/>
            <person name="Rea M.C."/>
            <person name="O'Sullivan O."/>
            <person name="Ritari J."/>
            <person name="Douillard F.P."/>
            <person name="Paul Ross R."/>
            <person name="Yang R."/>
            <person name="Briner A.E."/>
            <person name="Felis G.E."/>
            <person name="de Vos W.M."/>
            <person name="Barrangou R."/>
            <person name="Klaenhammer T.R."/>
            <person name="Caufield P.W."/>
            <person name="Cui Y."/>
            <person name="Zhang H."/>
            <person name="O'Toole P.W."/>
        </authorList>
    </citation>
    <scope>NUCLEOTIDE SEQUENCE [LARGE SCALE GENOMIC DNA]</scope>
    <source>
        <strain evidence="2 3">DSM 23927</strain>
    </source>
</reference>
<dbReference type="Proteomes" id="UP000051672">
    <property type="component" value="Unassembled WGS sequence"/>
</dbReference>
<feature type="transmembrane region" description="Helical" evidence="1">
    <location>
        <begin position="39"/>
        <end position="56"/>
    </location>
</feature>
<name>A0A0R2AZE5_9LACO</name>
<dbReference type="RefSeq" id="WP_157052197.1">
    <property type="nucleotide sequence ID" value="NZ_AYZQ01000001.1"/>
</dbReference>
<dbReference type="STRING" id="1423727.FC34_GL000153"/>
<feature type="transmembrane region" description="Helical" evidence="1">
    <location>
        <begin position="91"/>
        <end position="112"/>
    </location>
</feature>